<dbReference type="Pfam" id="PF00069">
    <property type="entry name" value="Pkinase"/>
    <property type="match status" value="1"/>
</dbReference>
<dbReference type="PANTHER" id="PTHR17583:SF0">
    <property type="entry name" value="PHOSPHOINOSITIDE 3-KINASE REGULATORY SUBUNIT 4"/>
    <property type="match status" value="1"/>
</dbReference>
<dbReference type="InterPro" id="IPR015943">
    <property type="entry name" value="WD40/YVTN_repeat-like_dom_sf"/>
</dbReference>
<dbReference type="InterPro" id="IPR045162">
    <property type="entry name" value="Vps15-like"/>
</dbReference>
<dbReference type="GeneID" id="98125457"/>
<feature type="region of interest" description="Disordered" evidence="10">
    <location>
        <begin position="1428"/>
        <end position="1447"/>
    </location>
</feature>
<dbReference type="InterPro" id="IPR016024">
    <property type="entry name" value="ARM-type_fold"/>
</dbReference>
<dbReference type="EC" id="2.7.11.1" evidence="1"/>
<evidence type="ECO:0000256" key="4">
    <source>
        <dbReference type="ARBA" id="ARBA00022679"/>
    </source>
</evidence>
<dbReference type="CDD" id="cd13980">
    <property type="entry name" value="STKc_Vps15"/>
    <property type="match status" value="1"/>
</dbReference>
<accession>A0ABR4D9R1</accession>
<keyword evidence="6" id="KW-0547">Nucleotide-binding</keyword>
<comment type="caution">
    <text evidence="12">The sequence shown here is derived from an EMBL/GenBank/DDBJ whole genome shotgun (WGS) entry which is preliminary data.</text>
</comment>
<gene>
    <name evidence="12" type="ORF">VTJ83DRAFT_4335</name>
</gene>
<keyword evidence="4" id="KW-0808">Transferase</keyword>
<keyword evidence="2" id="KW-0723">Serine/threonine-protein kinase</keyword>
<feature type="compositionally biased region" description="Low complexity" evidence="10">
    <location>
        <begin position="1557"/>
        <end position="1566"/>
    </location>
</feature>
<dbReference type="SMART" id="SM00220">
    <property type="entry name" value="S_TKc"/>
    <property type="match status" value="1"/>
</dbReference>
<dbReference type="InterPro" id="IPR055231">
    <property type="entry name" value="2AA_helical"/>
</dbReference>
<evidence type="ECO:0000259" key="11">
    <source>
        <dbReference type="PROSITE" id="PS50011"/>
    </source>
</evidence>
<dbReference type="InterPro" id="IPR000719">
    <property type="entry name" value="Prot_kinase_dom"/>
</dbReference>
<evidence type="ECO:0000256" key="2">
    <source>
        <dbReference type="ARBA" id="ARBA00022527"/>
    </source>
</evidence>
<evidence type="ECO:0000256" key="6">
    <source>
        <dbReference type="ARBA" id="ARBA00022741"/>
    </source>
</evidence>
<dbReference type="SUPFAM" id="SSF56112">
    <property type="entry name" value="Protein kinase-like (PK-like)"/>
    <property type="match status" value="1"/>
</dbReference>
<evidence type="ECO:0000256" key="3">
    <source>
        <dbReference type="ARBA" id="ARBA00022574"/>
    </source>
</evidence>
<dbReference type="InterPro" id="IPR008271">
    <property type="entry name" value="Ser/Thr_kinase_AS"/>
</dbReference>
<dbReference type="PROSITE" id="PS00108">
    <property type="entry name" value="PROTEIN_KINASE_ST"/>
    <property type="match status" value="1"/>
</dbReference>
<proteinExistence type="predicted"/>
<evidence type="ECO:0000256" key="10">
    <source>
        <dbReference type="SAM" id="MobiDB-lite"/>
    </source>
</evidence>
<keyword evidence="7" id="KW-0418">Kinase</keyword>
<evidence type="ECO:0000313" key="13">
    <source>
        <dbReference type="Proteomes" id="UP001600064"/>
    </source>
</evidence>
<dbReference type="PROSITE" id="PS50082">
    <property type="entry name" value="WD_REPEATS_2"/>
    <property type="match status" value="1"/>
</dbReference>
<dbReference type="RefSeq" id="XP_070865785.1">
    <property type="nucleotide sequence ID" value="XM_071010813.1"/>
</dbReference>
<keyword evidence="13" id="KW-1185">Reference proteome</keyword>
<feature type="repeat" description="WD" evidence="9">
    <location>
        <begin position="1135"/>
        <end position="1176"/>
    </location>
</feature>
<reference evidence="12 13" key="1">
    <citation type="journal article" date="2024" name="Commun. Biol.">
        <title>Comparative genomic analysis of thermophilic fungi reveals convergent evolutionary adaptations and gene losses.</title>
        <authorList>
            <person name="Steindorff A.S."/>
            <person name="Aguilar-Pontes M.V."/>
            <person name="Robinson A.J."/>
            <person name="Andreopoulos B."/>
            <person name="LaButti K."/>
            <person name="Kuo A."/>
            <person name="Mondo S."/>
            <person name="Riley R."/>
            <person name="Otillar R."/>
            <person name="Haridas S."/>
            <person name="Lipzen A."/>
            <person name="Grimwood J."/>
            <person name="Schmutz J."/>
            <person name="Clum A."/>
            <person name="Reid I.D."/>
            <person name="Moisan M.C."/>
            <person name="Butler G."/>
            <person name="Nguyen T.T.M."/>
            <person name="Dewar K."/>
            <person name="Conant G."/>
            <person name="Drula E."/>
            <person name="Henrissat B."/>
            <person name="Hansel C."/>
            <person name="Singer S."/>
            <person name="Hutchinson M.I."/>
            <person name="de Vries R.P."/>
            <person name="Natvig D.O."/>
            <person name="Powell A.J."/>
            <person name="Tsang A."/>
            <person name="Grigoriev I.V."/>
        </authorList>
    </citation>
    <scope>NUCLEOTIDE SEQUENCE [LARGE SCALE GENOMIC DNA]</scope>
    <source>
        <strain evidence="12 13">ATCC 22073</strain>
    </source>
</reference>
<feature type="domain" description="Protein kinase" evidence="11">
    <location>
        <begin position="25"/>
        <end position="305"/>
    </location>
</feature>
<feature type="region of interest" description="Disordered" evidence="10">
    <location>
        <begin position="1499"/>
        <end position="1579"/>
    </location>
</feature>
<keyword evidence="3 9" id="KW-0853">WD repeat</keyword>
<evidence type="ECO:0000256" key="7">
    <source>
        <dbReference type="ARBA" id="ARBA00022777"/>
    </source>
</evidence>
<evidence type="ECO:0000256" key="8">
    <source>
        <dbReference type="ARBA" id="ARBA00022840"/>
    </source>
</evidence>
<feature type="region of interest" description="Disordered" evidence="10">
    <location>
        <begin position="1014"/>
        <end position="1058"/>
    </location>
</feature>
<feature type="compositionally biased region" description="Polar residues" evidence="10">
    <location>
        <begin position="1510"/>
        <end position="1521"/>
    </location>
</feature>
<feature type="compositionally biased region" description="Gly residues" evidence="10">
    <location>
        <begin position="1567"/>
        <end position="1576"/>
    </location>
</feature>
<feature type="region of interest" description="Disordered" evidence="10">
    <location>
        <begin position="926"/>
        <end position="954"/>
    </location>
</feature>
<feature type="compositionally biased region" description="Low complexity" evidence="10">
    <location>
        <begin position="1529"/>
        <end position="1540"/>
    </location>
</feature>
<dbReference type="PROSITE" id="PS50294">
    <property type="entry name" value="WD_REPEATS_REGION"/>
    <property type="match status" value="1"/>
</dbReference>
<keyword evidence="5" id="KW-0677">Repeat</keyword>
<dbReference type="EMBL" id="JAZGUE010000004">
    <property type="protein sequence ID" value="KAL2267058.1"/>
    <property type="molecule type" value="Genomic_DNA"/>
</dbReference>
<organism evidence="12 13">
    <name type="scientific">Remersonia thermophila</name>
    <dbReference type="NCBI Taxonomy" id="72144"/>
    <lineage>
        <taxon>Eukaryota</taxon>
        <taxon>Fungi</taxon>
        <taxon>Dikarya</taxon>
        <taxon>Ascomycota</taxon>
        <taxon>Pezizomycotina</taxon>
        <taxon>Sordariomycetes</taxon>
        <taxon>Sordariomycetidae</taxon>
        <taxon>Sordariales</taxon>
        <taxon>Sordariales incertae sedis</taxon>
        <taxon>Remersonia</taxon>
    </lineage>
</organism>
<feature type="region of interest" description="Disordered" evidence="10">
    <location>
        <begin position="1102"/>
        <end position="1126"/>
    </location>
</feature>
<dbReference type="Gene3D" id="1.25.10.10">
    <property type="entry name" value="Leucine-rich Repeat Variant"/>
    <property type="match status" value="2"/>
</dbReference>
<dbReference type="PANTHER" id="PTHR17583">
    <property type="entry name" value="PHOSPHOINOSITIDE 3-KINASE REGULATORY SUBUNIT 4"/>
    <property type="match status" value="1"/>
</dbReference>
<evidence type="ECO:0000256" key="1">
    <source>
        <dbReference type="ARBA" id="ARBA00012513"/>
    </source>
</evidence>
<dbReference type="Proteomes" id="UP001600064">
    <property type="component" value="Unassembled WGS sequence"/>
</dbReference>
<protein>
    <recommendedName>
        <fullName evidence="1">non-specific serine/threonine protein kinase</fullName>
        <ecNumber evidence="1">2.7.11.1</ecNumber>
    </recommendedName>
</protein>
<dbReference type="InterPro" id="IPR011989">
    <property type="entry name" value="ARM-like"/>
</dbReference>
<feature type="compositionally biased region" description="Polar residues" evidence="10">
    <location>
        <begin position="1111"/>
        <end position="1121"/>
    </location>
</feature>
<dbReference type="InterPro" id="IPR011009">
    <property type="entry name" value="Kinase-like_dom_sf"/>
</dbReference>
<dbReference type="SUPFAM" id="SSF50978">
    <property type="entry name" value="WD40 repeat-like"/>
    <property type="match status" value="1"/>
</dbReference>
<dbReference type="SUPFAM" id="SSF48371">
    <property type="entry name" value="ARM repeat"/>
    <property type="match status" value="1"/>
</dbReference>
<sequence>MGQGFSLAAPRAGGAGIDVPELADLVYERSVGTGGFMKSIRARHHDGVVLAKVLIKPYPMSLEKYKQAILRERRALADVPNALAYQRAIETESNAYLVRQFLYNSLYDRLSTRPFLEDIEKKWLAFQLLCALRDCHAKGVYHGDIKTENILVTSWNWLYLADFSSSFKRVMLPEDNPGDFSYFFDTSGRRTCYLAPERFLPPGEEADPDAQVTWAMDVFSAGCVIAELFLETPIFSLSQLYSYRKGEYDPAISHLSKIPDKDLREMIAQMIQLDPQKRYSAEQFLDFYKGKVFPEYFYSFLHQYMELITHPTSGPYAPGGHARHVAEADQRIERVWLDFDKISYFLRYRNDDEWRAEERQLAPRLGLGNFPVRLNIPNNQHYVSADKQPSADDGTLIFLTLIVSSLRNTAHAAARIKACDILLAFAERLTDEAKLDRVLPYLVDLLKDKCDMVVVSAVRAITQLLDLVKVVTPVNSQVFLDYIMPRMEPLALDLQRAYSPIVRATYASCLGKLAITADRFLAMAATLRADGSNALVDPEVEQRNEPPEVAFAGLYDNARHDLVDVFEIHTQALIEDSDPFVRRALLTSVPDLCVFFGPVQANDIILTHLNTYLNDRDWMLKCAFFDTIVGIATFLGSTGLEKFILPLMVQAITDPEEHVVQGALHSLAELTNLGLLTKQTYTELVGVAARFTMHPNVWIRESAAEFIWAGMQFLSPAYVRVQVLPQLAPFLKPHRLPPFTELGLLEALQKPLSRSVFDQALLWASKTEKGDFWKPFRRFRDAVAGPMLSSRSDSSPQALAKSIRNEEDEQWLGKLRNLGLASEDEPKLLALREFIWRLSQIKARDSAAQENATGTQPLNNIISLRAMGLTPQTVLFDDAPRPHMVASTDPDPNGPRTLKDALLDASMTIDDTVAKKRRAGVAAALNSHRSRLGSRDGEVSSLDSPRRLDDGSVASSTVVAGAGRAEDVASQDGSRRPSLVVQGKALLDDDASVSSVPYSLRRALRPQSSAINLLNRKDSGKSGPETATTEANAFGEVEGPFRQGPVAPVDTPPRDDTAGAEAAAGLRANHTYTGNDPNILKMLDAMYVSNYPHDIYDYGPPVTPIRRQKSGRSSLTSQSDAGESWKPSGRLVATFSEHAGAVNRIVVSPDHQFFLTGGDDGCVKVWDTARLERNITHRSRLTHRHSPGARVLALCFIENTHTFVSCASDGFVHIVKVDTVLSGAGNFRYPRLRLLREYPVGTSSGGDGDAGGSDGTEYAVWCEHFKRDSTSVLLLATNKSNILGIDLRTMTLLYQLRNPVHHGAPTCFCVDRRRNWLLVGTSHGVLDLWDLRFKMRLKAWGMPGKGPIHRLAVHPTKGRGRWVCVAGGTPGGQGEVTVWDLERTTCREIYRVGGSRDGPKTYDAWEVDEDRPEGMLGRFATNIETPLASSPSGAGTAMSSATAAGASSSADRGVRAMIVGTGATDEQREVRHAYMLTAGADRKLRFWDLSRIENSTVFSGLMPDDGKPSYSATHPTPSVTLNMERWPRPSSHQGQPSISSPGPPTPTLGPANGRGSGRSSVVSRVGTGAGRKGGGSNKSSVISAQQQLLLRSHLDAVVDMAVLESPYMMTVSVDRSGVVFVFQ</sequence>
<dbReference type="Gene3D" id="1.10.510.10">
    <property type="entry name" value="Transferase(Phosphotransferase) domain 1"/>
    <property type="match status" value="1"/>
</dbReference>
<dbReference type="Gene3D" id="2.130.10.10">
    <property type="entry name" value="YVTN repeat-like/Quinoprotein amine dehydrogenase"/>
    <property type="match status" value="2"/>
</dbReference>
<keyword evidence="8" id="KW-0067">ATP-binding</keyword>
<evidence type="ECO:0000313" key="12">
    <source>
        <dbReference type="EMBL" id="KAL2267058.1"/>
    </source>
</evidence>
<dbReference type="Pfam" id="PF22956">
    <property type="entry name" value="VPS15-like_hel"/>
    <property type="match status" value="1"/>
</dbReference>
<dbReference type="InterPro" id="IPR001680">
    <property type="entry name" value="WD40_rpt"/>
</dbReference>
<dbReference type="PROSITE" id="PS50011">
    <property type="entry name" value="PROTEIN_KINASE_DOM"/>
    <property type="match status" value="1"/>
</dbReference>
<dbReference type="Pfam" id="PF00400">
    <property type="entry name" value="WD40"/>
    <property type="match status" value="1"/>
</dbReference>
<dbReference type="InterPro" id="IPR036322">
    <property type="entry name" value="WD40_repeat_dom_sf"/>
</dbReference>
<evidence type="ECO:0000256" key="9">
    <source>
        <dbReference type="PROSITE-ProRule" id="PRU00221"/>
    </source>
</evidence>
<feature type="compositionally biased region" description="Basic and acidic residues" evidence="10">
    <location>
        <begin position="933"/>
        <end position="950"/>
    </location>
</feature>
<evidence type="ECO:0000256" key="5">
    <source>
        <dbReference type="ARBA" id="ARBA00022737"/>
    </source>
</evidence>
<dbReference type="SMART" id="SM00320">
    <property type="entry name" value="WD40"/>
    <property type="match status" value="4"/>
</dbReference>
<name>A0ABR4D9R1_9PEZI</name>